<accession>W4HDR6</accession>
<protein>
    <recommendedName>
        <fullName evidence="5">Cilia-and flagella-associated protein 96</fullName>
    </recommendedName>
</protein>
<dbReference type="STRING" id="112090.W4HDR6"/>
<dbReference type="OrthoDB" id="283553at2759"/>
<evidence type="ECO:0000256" key="2">
    <source>
        <dbReference type="ARBA" id="ARBA00022490"/>
    </source>
</evidence>
<evidence type="ECO:0000256" key="4">
    <source>
        <dbReference type="ARBA" id="ARBA00035656"/>
    </source>
</evidence>
<dbReference type="RefSeq" id="XP_009821688.1">
    <property type="nucleotide sequence ID" value="XM_009823386.1"/>
</dbReference>
<dbReference type="PANTHER" id="PTHR31144">
    <property type="entry name" value="UPF0602 PROTEIN C4ORF47"/>
    <property type="match status" value="1"/>
</dbReference>
<sequence>MAMRLDGSFGEPSYISVGDPYKSAREAKVHHIANTKQFLTTGPKRGQTGSNWGPGARKFVGLSGSYQEAYKQESQYRLENTKKNVKPNGFVYSSYTKKSCGKGDYFGTFHDPKEDDTAPKPPPSAPETTRINPKDRQFEKRNVLTSPSKKGTLGYTGTLIGGKPIPAMPAEYDSIHNAARNDMQYHKAKLGDRKAFKSISHALDYFDTNDHVAASRVFEWDEGCKKKPPEREETMNPKERAVAHAATYKSWKPTHAGKEGEPGTFVKFPERVPDPYDERMVTRAMLPNRRNPVELATQGLSESIRERKAFKPSSFPKQKFTKGTCLLGINKHKL</sequence>
<evidence type="ECO:0000256" key="3">
    <source>
        <dbReference type="ARBA" id="ARBA00023212"/>
    </source>
</evidence>
<evidence type="ECO:0000256" key="5">
    <source>
        <dbReference type="ARBA" id="ARBA00035693"/>
    </source>
</evidence>
<dbReference type="InterPro" id="IPR029358">
    <property type="entry name" value="CFAP96"/>
</dbReference>
<evidence type="ECO:0000256" key="1">
    <source>
        <dbReference type="ARBA" id="ARBA00004300"/>
    </source>
</evidence>
<dbReference type="AlphaFoldDB" id="W4HDR6"/>
<dbReference type="GeneID" id="20802620"/>
<comment type="subcellular location">
    <subcellularLocation>
        <location evidence="1">Cytoplasm</location>
        <location evidence="1">Cytoskeleton</location>
        <location evidence="1">Microtubule organizing center</location>
        <location evidence="1">Centrosome</location>
    </subcellularLocation>
</comment>
<dbReference type="Pfam" id="PF15239">
    <property type="entry name" value="CFAP96-like"/>
    <property type="match status" value="1"/>
</dbReference>
<dbReference type="EMBL" id="KI913114">
    <property type="protein sequence ID" value="ETV89288.1"/>
    <property type="molecule type" value="Genomic_DNA"/>
</dbReference>
<dbReference type="GO" id="GO:0005881">
    <property type="term" value="C:cytoplasmic microtubule"/>
    <property type="evidence" value="ECO:0007669"/>
    <property type="project" value="TreeGrafter"/>
</dbReference>
<comment type="similarity">
    <text evidence="4">Belongs to the CFAP96 family.</text>
</comment>
<keyword evidence="2" id="KW-0963">Cytoplasm</keyword>
<feature type="compositionally biased region" description="Basic and acidic residues" evidence="6">
    <location>
        <begin position="132"/>
        <end position="142"/>
    </location>
</feature>
<organism evidence="7">
    <name type="scientific">Aphanomyces astaci</name>
    <name type="common">Crayfish plague agent</name>
    <dbReference type="NCBI Taxonomy" id="112090"/>
    <lineage>
        <taxon>Eukaryota</taxon>
        <taxon>Sar</taxon>
        <taxon>Stramenopiles</taxon>
        <taxon>Oomycota</taxon>
        <taxon>Saprolegniomycetes</taxon>
        <taxon>Saprolegniales</taxon>
        <taxon>Verrucalvaceae</taxon>
        <taxon>Aphanomyces</taxon>
    </lineage>
</organism>
<keyword evidence="3" id="KW-0206">Cytoskeleton</keyword>
<reference evidence="7" key="1">
    <citation type="submission" date="2013-12" db="EMBL/GenBank/DDBJ databases">
        <title>The Genome Sequence of Aphanomyces astaci APO3.</title>
        <authorList>
            <consortium name="The Broad Institute Genomics Platform"/>
            <person name="Russ C."/>
            <person name="Tyler B."/>
            <person name="van West P."/>
            <person name="Dieguez-Uribeondo J."/>
            <person name="Young S.K."/>
            <person name="Zeng Q."/>
            <person name="Gargeya S."/>
            <person name="Fitzgerald M."/>
            <person name="Abouelleil A."/>
            <person name="Alvarado L."/>
            <person name="Chapman S.B."/>
            <person name="Gainer-Dewar J."/>
            <person name="Goldberg J."/>
            <person name="Griggs A."/>
            <person name="Gujja S."/>
            <person name="Hansen M."/>
            <person name="Howarth C."/>
            <person name="Imamovic A."/>
            <person name="Ireland A."/>
            <person name="Larimer J."/>
            <person name="McCowan C."/>
            <person name="Murphy C."/>
            <person name="Pearson M."/>
            <person name="Poon T.W."/>
            <person name="Priest M."/>
            <person name="Roberts A."/>
            <person name="Saif S."/>
            <person name="Shea T."/>
            <person name="Sykes S."/>
            <person name="Wortman J."/>
            <person name="Nusbaum C."/>
            <person name="Birren B."/>
        </authorList>
    </citation>
    <scope>NUCLEOTIDE SEQUENCE [LARGE SCALE GENOMIC DNA]</scope>
    <source>
        <strain evidence="7">APO3</strain>
    </source>
</reference>
<name>W4HDR6_APHAT</name>
<dbReference type="VEuPathDB" id="FungiDB:H257_00624"/>
<gene>
    <name evidence="7" type="ORF">H257_00624</name>
</gene>
<evidence type="ECO:0000256" key="6">
    <source>
        <dbReference type="SAM" id="MobiDB-lite"/>
    </source>
</evidence>
<dbReference type="GO" id="GO:0005813">
    <property type="term" value="C:centrosome"/>
    <property type="evidence" value="ECO:0007669"/>
    <property type="project" value="UniProtKB-SubCell"/>
</dbReference>
<feature type="region of interest" description="Disordered" evidence="6">
    <location>
        <begin position="106"/>
        <end position="150"/>
    </location>
</feature>
<feature type="region of interest" description="Disordered" evidence="6">
    <location>
        <begin position="35"/>
        <end position="56"/>
    </location>
</feature>
<evidence type="ECO:0000313" key="7">
    <source>
        <dbReference type="EMBL" id="ETV89288.1"/>
    </source>
</evidence>
<proteinExistence type="inferred from homology"/>
<dbReference type="PANTHER" id="PTHR31144:SF1">
    <property type="entry name" value="UPF0602 PROTEIN C4ORF47"/>
    <property type="match status" value="1"/>
</dbReference>